<feature type="compositionally biased region" description="Acidic residues" evidence="1">
    <location>
        <begin position="204"/>
        <end position="215"/>
    </location>
</feature>
<feature type="region of interest" description="Disordered" evidence="1">
    <location>
        <begin position="89"/>
        <end position="122"/>
    </location>
</feature>
<feature type="region of interest" description="Disordered" evidence="1">
    <location>
        <begin position="241"/>
        <end position="264"/>
    </location>
</feature>
<feature type="region of interest" description="Disordered" evidence="1">
    <location>
        <begin position="1"/>
        <end position="71"/>
    </location>
</feature>
<feature type="non-terminal residue" evidence="2">
    <location>
        <position position="640"/>
    </location>
</feature>
<feature type="compositionally biased region" description="Polar residues" evidence="1">
    <location>
        <begin position="245"/>
        <end position="256"/>
    </location>
</feature>
<organism evidence="2 3">
    <name type="scientific">Phytophthora rubi</name>
    <dbReference type="NCBI Taxonomy" id="129364"/>
    <lineage>
        <taxon>Eukaryota</taxon>
        <taxon>Sar</taxon>
        <taxon>Stramenopiles</taxon>
        <taxon>Oomycota</taxon>
        <taxon>Peronosporomycetes</taxon>
        <taxon>Peronosporales</taxon>
        <taxon>Peronosporaceae</taxon>
        <taxon>Phytophthora</taxon>
    </lineage>
</organism>
<feature type="region of interest" description="Disordered" evidence="1">
    <location>
        <begin position="134"/>
        <end position="215"/>
    </location>
</feature>
<protein>
    <recommendedName>
        <fullName evidence="4">OTU domain-containing protein</fullName>
    </recommendedName>
</protein>
<evidence type="ECO:0000313" key="3">
    <source>
        <dbReference type="Proteomes" id="UP000429607"/>
    </source>
</evidence>
<dbReference type="Proteomes" id="UP000429607">
    <property type="component" value="Unassembled WGS sequence"/>
</dbReference>
<gene>
    <name evidence="2" type="ORF">PR001_g29531</name>
</gene>
<accession>A0A6A3H186</accession>
<evidence type="ECO:0000313" key="2">
    <source>
        <dbReference type="EMBL" id="KAE8962967.1"/>
    </source>
</evidence>
<feature type="compositionally biased region" description="Basic and acidic residues" evidence="1">
    <location>
        <begin position="112"/>
        <end position="122"/>
    </location>
</feature>
<dbReference type="AlphaFoldDB" id="A0A6A3H186"/>
<feature type="compositionally biased region" description="Acidic residues" evidence="1">
    <location>
        <begin position="91"/>
        <end position="102"/>
    </location>
</feature>
<feature type="compositionally biased region" description="Low complexity" evidence="1">
    <location>
        <begin position="53"/>
        <end position="64"/>
    </location>
</feature>
<comment type="caution">
    <text evidence="2">The sequence shown here is derived from an EMBL/GenBank/DDBJ whole genome shotgun (WGS) entry which is preliminary data.</text>
</comment>
<name>A0A6A3H186_9STRA</name>
<proteinExistence type="predicted"/>
<reference evidence="2 3" key="1">
    <citation type="submission" date="2018-09" db="EMBL/GenBank/DDBJ databases">
        <title>Genomic investigation of the strawberry pathogen Phytophthora fragariae indicates pathogenicity is determined by transcriptional variation in three key races.</title>
        <authorList>
            <person name="Adams T.M."/>
            <person name="Armitage A.D."/>
            <person name="Sobczyk M.K."/>
            <person name="Bates H.J."/>
            <person name="Dunwell J.M."/>
            <person name="Nellist C.F."/>
            <person name="Harrison R.J."/>
        </authorList>
    </citation>
    <scope>NUCLEOTIDE SEQUENCE [LARGE SCALE GENOMIC DNA]</scope>
    <source>
        <strain evidence="2 3">SCRP249</strain>
    </source>
</reference>
<dbReference type="EMBL" id="QXFV01005967">
    <property type="protein sequence ID" value="KAE8962967.1"/>
    <property type="molecule type" value="Genomic_DNA"/>
</dbReference>
<evidence type="ECO:0000256" key="1">
    <source>
        <dbReference type="SAM" id="MobiDB-lite"/>
    </source>
</evidence>
<feature type="compositionally biased region" description="Basic residues" evidence="1">
    <location>
        <begin position="1"/>
        <end position="11"/>
    </location>
</feature>
<sequence>MTVVRRRRSRAGGKVATGRQPASANPAADPTIPAQSRSHPRTGGAELARREGAGATEGARTTTLHGAQPLSAAARKYRDTLAAYRALAADSDTDSDAEDVNETNEPQLTHTAEAHEGDLRRGDIAPHTREVLTGVASQHESAPRRPDELQTSPPPAEQEDVDMDARPECVTPDGGGGTNPDGLLPRQQQVPPDQLTGGGHNDPEDPDGTGDVEMADDSVDHMQHAEQGSSHRHQGQDHIIDPFQSVHSPSSETAPSQEPYWHPATPISARLAGSDDIIAETASSVDLDVESDGFELEKVVPHRNAYNLDYRAWIGSIHGTPIAVPANGQCLFLAFYATTTNTQAKKLTLRSATVAAADIVKQRVIDIVLANLRYDVKLRLILPKEELQRIYPGEQPPNSQEAAAAMLYAHYVKMRAVSVGTPVPQAFWEGPTVLRAMAVYPREPVYVWDIDAADRAYVQQYTFKTYEMDNGDQHETGTVTPLSEDKIRDSLEACFHQQVIPTMLLLKHTEGHFYGVQHGDTFHEWHAQRGSEMRERLDQVHRLVGLPVLPSAGYDPASVAEEAANEDQTLLEEMGVDFYASGSQSSAMPEVAVTSAQRVRVDQHAAVHRSVYERLLTNHDLKAMDAIDSRLAARLHRAND</sequence>
<evidence type="ECO:0008006" key="4">
    <source>
        <dbReference type="Google" id="ProtNLM"/>
    </source>
</evidence>